<reference evidence="3" key="2">
    <citation type="submission" date="2015-01" db="EMBL/GenBank/DDBJ databases">
        <title>Evolutionary Origins and Diversification of the Mycorrhizal Mutualists.</title>
        <authorList>
            <consortium name="DOE Joint Genome Institute"/>
            <consortium name="Mycorrhizal Genomics Consortium"/>
            <person name="Kohler A."/>
            <person name="Kuo A."/>
            <person name="Nagy L.G."/>
            <person name="Floudas D."/>
            <person name="Copeland A."/>
            <person name="Barry K.W."/>
            <person name="Cichocki N."/>
            <person name="Veneault-Fourrey C."/>
            <person name="LaButti K."/>
            <person name="Lindquist E.A."/>
            <person name="Lipzen A."/>
            <person name="Lundell T."/>
            <person name="Morin E."/>
            <person name="Murat C."/>
            <person name="Riley R."/>
            <person name="Ohm R."/>
            <person name="Sun H."/>
            <person name="Tunlid A."/>
            <person name="Henrissat B."/>
            <person name="Grigoriev I.V."/>
            <person name="Hibbett D.S."/>
            <person name="Martin F."/>
        </authorList>
    </citation>
    <scope>NUCLEOTIDE SEQUENCE [LARGE SCALE GENOMIC DNA]</scope>
    <source>
        <strain evidence="3">MUT 4182</strain>
    </source>
</reference>
<dbReference type="STRING" id="1051891.A0A0C3L9R8"/>
<reference evidence="2 3" key="1">
    <citation type="submission" date="2014-04" db="EMBL/GenBank/DDBJ databases">
        <authorList>
            <consortium name="DOE Joint Genome Institute"/>
            <person name="Kuo A."/>
            <person name="Girlanda M."/>
            <person name="Perotto S."/>
            <person name="Kohler A."/>
            <person name="Nagy L.G."/>
            <person name="Floudas D."/>
            <person name="Copeland A."/>
            <person name="Barry K.W."/>
            <person name="Cichocki N."/>
            <person name="Veneault-Fourrey C."/>
            <person name="LaButti K."/>
            <person name="Lindquist E.A."/>
            <person name="Lipzen A."/>
            <person name="Lundell T."/>
            <person name="Morin E."/>
            <person name="Murat C."/>
            <person name="Sun H."/>
            <person name="Tunlid A."/>
            <person name="Henrissat B."/>
            <person name="Grigoriev I.V."/>
            <person name="Hibbett D.S."/>
            <person name="Martin F."/>
            <person name="Nordberg H.P."/>
            <person name="Cantor M.N."/>
            <person name="Hua S.X."/>
        </authorList>
    </citation>
    <scope>NUCLEOTIDE SEQUENCE [LARGE SCALE GENOMIC DNA]</scope>
    <source>
        <strain evidence="2 3">MUT 4182</strain>
    </source>
</reference>
<sequence length="404" mass="46115">MLLELLPHSNTGSSYRGKYYQMKDIVDIGAEWAIIKKGSDADIQEFKDKKKSESEEIMTHGAFCKTRERDQSILKRQQNREMREPRRNEIVTRCHSWRERRRIVEHRQAVAGNLIKDYYATSDIPSAFRLRSWNLFKTEPFRAIIDLPNGVTVTAAEFQPAMDALPDLVSNTARETQSILLQRMINGGATNINYPITPSDFGKLELATSTFFCESSSNDDGLPVCGGDDMDSHRCYTFPAPATRYQCLSYGHRTSSEVVALLAAANLDPNTTADQMDQLDLRFHSPSLPDKLHRLAMSWRDAAFYARNFDQLEPNSWEVLSPEDTAAIKQKEKANTGDLRLRFRCNICIHSDWIRRPDVENHLRGRHQIIDHSDPTTEFEPHSKIPPHPVIFSQTEESSASLTV</sequence>
<evidence type="ECO:0000313" key="2">
    <source>
        <dbReference type="EMBL" id="KIO30658.1"/>
    </source>
</evidence>
<dbReference type="EMBL" id="KN822970">
    <property type="protein sequence ID" value="KIO30658.1"/>
    <property type="molecule type" value="Genomic_DNA"/>
</dbReference>
<organism evidence="2 3">
    <name type="scientific">Tulasnella calospora MUT 4182</name>
    <dbReference type="NCBI Taxonomy" id="1051891"/>
    <lineage>
        <taxon>Eukaryota</taxon>
        <taxon>Fungi</taxon>
        <taxon>Dikarya</taxon>
        <taxon>Basidiomycota</taxon>
        <taxon>Agaricomycotina</taxon>
        <taxon>Agaricomycetes</taxon>
        <taxon>Cantharellales</taxon>
        <taxon>Tulasnellaceae</taxon>
        <taxon>Tulasnella</taxon>
    </lineage>
</organism>
<feature type="compositionally biased region" description="Polar residues" evidence="1">
    <location>
        <begin position="392"/>
        <end position="404"/>
    </location>
</feature>
<evidence type="ECO:0000313" key="3">
    <source>
        <dbReference type="Proteomes" id="UP000054248"/>
    </source>
</evidence>
<accession>A0A0C3L9R8</accession>
<evidence type="ECO:0000256" key="1">
    <source>
        <dbReference type="SAM" id="MobiDB-lite"/>
    </source>
</evidence>
<protein>
    <submittedName>
        <fullName evidence="2">Uncharacterized protein</fullName>
    </submittedName>
</protein>
<keyword evidence="3" id="KW-1185">Reference proteome</keyword>
<dbReference type="OrthoDB" id="2322499at2759"/>
<gene>
    <name evidence="2" type="ORF">M407DRAFT_20373</name>
</gene>
<dbReference type="AlphaFoldDB" id="A0A0C3L9R8"/>
<proteinExistence type="predicted"/>
<feature type="region of interest" description="Disordered" evidence="1">
    <location>
        <begin position="373"/>
        <end position="404"/>
    </location>
</feature>
<name>A0A0C3L9R8_9AGAM</name>
<dbReference type="HOGENOM" id="CLU_555726_0_0_1"/>
<dbReference type="Proteomes" id="UP000054248">
    <property type="component" value="Unassembled WGS sequence"/>
</dbReference>
<feature type="compositionally biased region" description="Basic and acidic residues" evidence="1">
    <location>
        <begin position="373"/>
        <end position="383"/>
    </location>
</feature>